<proteinExistence type="predicted"/>
<organism evidence="1 2">
    <name type="scientific">Burkholderia seminalis</name>
    <dbReference type="NCBI Taxonomy" id="488731"/>
    <lineage>
        <taxon>Bacteria</taxon>
        <taxon>Pseudomonadati</taxon>
        <taxon>Pseudomonadota</taxon>
        <taxon>Betaproteobacteria</taxon>
        <taxon>Burkholderiales</taxon>
        <taxon>Burkholderiaceae</taxon>
        <taxon>Burkholderia</taxon>
        <taxon>Burkholderia cepacia complex</taxon>
    </lineage>
</organism>
<reference evidence="1" key="2">
    <citation type="submission" date="2021-03" db="EMBL/GenBank/DDBJ databases">
        <title>Complete genome sequence of Burkholderia seminalis 869T2.</title>
        <authorList>
            <person name="Hung S.-H."/>
            <person name="Huang C.-T."/>
            <person name="Huang C.-C."/>
            <person name="Kuo C.-H."/>
        </authorList>
    </citation>
    <scope>NUCLEOTIDE SEQUENCE</scope>
    <source>
        <strain evidence="1">869T2</strain>
    </source>
</reference>
<evidence type="ECO:0000313" key="1">
    <source>
        <dbReference type="EMBL" id="QTO18927.1"/>
    </source>
</evidence>
<protein>
    <submittedName>
        <fullName evidence="1">Uncharacterized protein</fullName>
    </submittedName>
</protein>
<dbReference type="Proteomes" id="UP000027834">
    <property type="component" value="Chromosome 1"/>
</dbReference>
<dbReference type="RefSeq" id="WP_154233742.1">
    <property type="nucleotide sequence ID" value="NZ_CP072520.1"/>
</dbReference>
<gene>
    <name evidence="1" type="ORF">DT99_001340</name>
</gene>
<name>A0A8A8D2Q0_9BURK</name>
<dbReference type="AlphaFoldDB" id="A0A8A8D2Q0"/>
<dbReference type="EMBL" id="CP072520">
    <property type="protein sequence ID" value="QTO18927.1"/>
    <property type="molecule type" value="Genomic_DNA"/>
</dbReference>
<sequence>MDNRKRLPTGPRLCPQGPPAYPLHVDNALRAPARRAFAHIPLSQLWICTIRNLSSYISDGDVRCHSPTKSNGCKHSGEDWMVTGFAVHCVDDGVTRRYNKTLQGTDHAV</sequence>
<reference evidence="1" key="1">
    <citation type="submission" date="2014-04" db="EMBL/GenBank/DDBJ databases">
        <authorList>
            <person name="Ho Y.-N."/>
            <person name="Huang C.-C."/>
        </authorList>
    </citation>
    <scope>NUCLEOTIDE SEQUENCE</scope>
    <source>
        <strain evidence="1">869T2</strain>
    </source>
</reference>
<evidence type="ECO:0000313" key="2">
    <source>
        <dbReference type="Proteomes" id="UP000027834"/>
    </source>
</evidence>
<keyword evidence="2" id="KW-1185">Reference proteome</keyword>
<accession>A0A8A8D2Q0</accession>